<keyword evidence="1" id="KW-0812">Transmembrane</keyword>
<evidence type="ECO:0000313" key="2">
    <source>
        <dbReference type="EMBL" id="SUZ59867.1"/>
    </source>
</evidence>
<protein>
    <submittedName>
        <fullName evidence="2">Uncharacterized protein</fullName>
    </submittedName>
</protein>
<keyword evidence="1" id="KW-1133">Transmembrane helix</keyword>
<dbReference type="PROSITE" id="PS51257">
    <property type="entry name" value="PROKAR_LIPOPROTEIN"/>
    <property type="match status" value="1"/>
</dbReference>
<organism evidence="2">
    <name type="scientific">marine metagenome</name>
    <dbReference type="NCBI Taxonomy" id="408172"/>
    <lineage>
        <taxon>unclassified sequences</taxon>
        <taxon>metagenomes</taxon>
        <taxon>ecological metagenomes</taxon>
    </lineage>
</organism>
<sequence length="91" mass="9761">MVGRLGFRTMLATVALCALTAPTVVACPVCFGAVEGPMTDGMNWAIFLLLGVLSTVATGFVMFFVRLFKLARVSAESATVVRERTQHEGSY</sequence>
<name>A0A381NZV2_9ZZZZ</name>
<feature type="transmembrane region" description="Helical" evidence="1">
    <location>
        <begin position="42"/>
        <end position="65"/>
    </location>
</feature>
<accession>A0A381NZV2</accession>
<dbReference type="EMBL" id="UINC01000704">
    <property type="protein sequence ID" value="SUZ59867.1"/>
    <property type="molecule type" value="Genomic_DNA"/>
</dbReference>
<proteinExistence type="predicted"/>
<evidence type="ECO:0000256" key="1">
    <source>
        <dbReference type="SAM" id="Phobius"/>
    </source>
</evidence>
<dbReference type="AlphaFoldDB" id="A0A381NZV2"/>
<reference evidence="2" key="1">
    <citation type="submission" date="2018-05" db="EMBL/GenBank/DDBJ databases">
        <authorList>
            <person name="Lanie J.A."/>
            <person name="Ng W.-L."/>
            <person name="Kazmierczak K.M."/>
            <person name="Andrzejewski T.M."/>
            <person name="Davidsen T.M."/>
            <person name="Wayne K.J."/>
            <person name="Tettelin H."/>
            <person name="Glass J.I."/>
            <person name="Rusch D."/>
            <person name="Podicherti R."/>
            <person name="Tsui H.-C.T."/>
            <person name="Winkler M.E."/>
        </authorList>
    </citation>
    <scope>NUCLEOTIDE SEQUENCE</scope>
</reference>
<gene>
    <name evidence="2" type="ORF">METZ01_LOCUS12721</name>
</gene>
<keyword evidence="1" id="KW-0472">Membrane</keyword>